<comment type="caution">
    <text evidence="2">The sequence shown here is derived from an EMBL/GenBank/DDBJ whole genome shotgun (WGS) entry which is preliminary data.</text>
</comment>
<dbReference type="AlphaFoldDB" id="A0A9K3H3X1"/>
<reference evidence="2" key="2">
    <citation type="submission" date="2020-06" db="EMBL/GenBank/DDBJ databases">
        <title>Helianthus annuus Genome sequencing and assembly Release 2.</title>
        <authorList>
            <person name="Gouzy J."/>
            <person name="Langlade N."/>
            <person name="Munos S."/>
        </authorList>
    </citation>
    <scope>NUCLEOTIDE SEQUENCE</scope>
    <source>
        <tissue evidence="2">Leaves</tissue>
    </source>
</reference>
<organism evidence="2 3">
    <name type="scientific">Helianthus annuus</name>
    <name type="common">Common sunflower</name>
    <dbReference type="NCBI Taxonomy" id="4232"/>
    <lineage>
        <taxon>Eukaryota</taxon>
        <taxon>Viridiplantae</taxon>
        <taxon>Streptophyta</taxon>
        <taxon>Embryophyta</taxon>
        <taxon>Tracheophyta</taxon>
        <taxon>Spermatophyta</taxon>
        <taxon>Magnoliopsida</taxon>
        <taxon>eudicotyledons</taxon>
        <taxon>Gunneridae</taxon>
        <taxon>Pentapetalae</taxon>
        <taxon>asterids</taxon>
        <taxon>campanulids</taxon>
        <taxon>Asterales</taxon>
        <taxon>Asteraceae</taxon>
        <taxon>Asteroideae</taxon>
        <taxon>Heliantheae alliance</taxon>
        <taxon>Heliantheae</taxon>
        <taxon>Helianthus</taxon>
    </lineage>
</organism>
<evidence type="ECO:0000313" key="3">
    <source>
        <dbReference type="Proteomes" id="UP000215914"/>
    </source>
</evidence>
<dbReference type="EMBL" id="MNCJ02000330">
    <property type="protein sequence ID" value="KAF5765506.1"/>
    <property type="molecule type" value="Genomic_DNA"/>
</dbReference>
<dbReference type="Gramene" id="mRNA:HanXRQr2_Chr15g0704551">
    <property type="protein sequence ID" value="mRNA:HanXRQr2_Chr15g0704551"/>
    <property type="gene ID" value="HanXRQr2_Chr15g0704551"/>
</dbReference>
<feature type="signal peptide" evidence="1">
    <location>
        <begin position="1"/>
        <end position="29"/>
    </location>
</feature>
<protein>
    <submittedName>
        <fullName evidence="2">Uncharacterized protein</fullName>
    </submittedName>
</protein>
<evidence type="ECO:0000256" key="1">
    <source>
        <dbReference type="SAM" id="SignalP"/>
    </source>
</evidence>
<reference evidence="2" key="1">
    <citation type="journal article" date="2017" name="Nature">
        <title>The sunflower genome provides insights into oil metabolism, flowering and Asterid evolution.</title>
        <authorList>
            <person name="Badouin H."/>
            <person name="Gouzy J."/>
            <person name="Grassa C.J."/>
            <person name="Murat F."/>
            <person name="Staton S.E."/>
            <person name="Cottret L."/>
            <person name="Lelandais-Briere C."/>
            <person name="Owens G.L."/>
            <person name="Carrere S."/>
            <person name="Mayjonade B."/>
            <person name="Legrand L."/>
            <person name="Gill N."/>
            <person name="Kane N.C."/>
            <person name="Bowers J.E."/>
            <person name="Hubner S."/>
            <person name="Bellec A."/>
            <person name="Berard A."/>
            <person name="Berges H."/>
            <person name="Blanchet N."/>
            <person name="Boniface M.C."/>
            <person name="Brunel D."/>
            <person name="Catrice O."/>
            <person name="Chaidir N."/>
            <person name="Claudel C."/>
            <person name="Donnadieu C."/>
            <person name="Faraut T."/>
            <person name="Fievet G."/>
            <person name="Helmstetter N."/>
            <person name="King M."/>
            <person name="Knapp S.J."/>
            <person name="Lai Z."/>
            <person name="Le Paslier M.C."/>
            <person name="Lippi Y."/>
            <person name="Lorenzon L."/>
            <person name="Mandel J.R."/>
            <person name="Marage G."/>
            <person name="Marchand G."/>
            <person name="Marquand E."/>
            <person name="Bret-Mestries E."/>
            <person name="Morien E."/>
            <person name="Nambeesan S."/>
            <person name="Nguyen T."/>
            <person name="Pegot-Espagnet P."/>
            <person name="Pouilly N."/>
            <person name="Raftis F."/>
            <person name="Sallet E."/>
            <person name="Schiex T."/>
            <person name="Thomas J."/>
            <person name="Vandecasteele C."/>
            <person name="Vares D."/>
            <person name="Vear F."/>
            <person name="Vautrin S."/>
            <person name="Crespi M."/>
            <person name="Mangin B."/>
            <person name="Burke J.M."/>
            <person name="Salse J."/>
            <person name="Munos S."/>
            <person name="Vincourt P."/>
            <person name="Rieseberg L.H."/>
            <person name="Langlade N.B."/>
        </authorList>
    </citation>
    <scope>NUCLEOTIDE SEQUENCE</scope>
    <source>
        <tissue evidence="2">Leaves</tissue>
    </source>
</reference>
<sequence length="121" mass="13505">MFLSFSKRYKYNQVYFILLFLLYLQHEQSESYGVPVSASLSNPFEVTKDDVSCTGDNATPISNVVGSNKKASSYEVKHNLGKVYEVDDALGCSPTKRRMSDEIVEDEGVGVSKPLIPKTEK</sequence>
<feature type="chain" id="PRO_5039930582" evidence="1">
    <location>
        <begin position="30"/>
        <end position="121"/>
    </location>
</feature>
<evidence type="ECO:0000313" key="2">
    <source>
        <dbReference type="EMBL" id="KAF5765506.1"/>
    </source>
</evidence>
<accession>A0A9K3H3X1</accession>
<proteinExistence type="predicted"/>
<keyword evidence="1" id="KW-0732">Signal</keyword>
<keyword evidence="3" id="KW-1185">Reference proteome</keyword>
<gene>
    <name evidence="2" type="ORF">HanXRQr2_Chr15g0704551</name>
</gene>
<dbReference type="Proteomes" id="UP000215914">
    <property type="component" value="Unassembled WGS sequence"/>
</dbReference>
<name>A0A9K3H3X1_HELAN</name>